<protein>
    <recommendedName>
        <fullName evidence="2">histidine kinase</fullName>
        <ecNumber evidence="2">2.7.13.3</ecNumber>
    </recommendedName>
</protein>
<organism evidence="10 11">
    <name type="scientific">Hymenobacter mucosus</name>
    <dbReference type="NCBI Taxonomy" id="1411120"/>
    <lineage>
        <taxon>Bacteria</taxon>
        <taxon>Pseudomonadati</taxon>
        <taxon>Bacteroidota</taxon>
        <taxon>Cytophagia</taxon>
        <taxon>Cytophagales</taxon>
        <taxon>Hymenobacteraceae</taxon>
        <taxon>Hymenobacter</taxon>
    </lineage>
</organism>
<dbReference type="Gene3D" id="1.20.5.1930">
    <property type="match status" value="1"/>
</dbReference>
<evidence type="ECO:0000256" key="3">
    <source>
        <dbReference type="ARBA" id="ARBA00022553"/>
    </source>
</evidence>
<feature type="domain" description="Histidine kinase" evidence="9">
    <location>
        <begin position="51"/>
        <end position="246"/>
    </location>
</feature>
<evidence type="ECO:0000256" key="1">
    <source>
        <dbReference type="ARBA" id="ARBA00000085"/>
    </source>
</evidence>
<dbReference type="GO" id="GO:0046983">
    <property type="term" value="F:protein dimerization activity"/>
    <property type="evidence" value="ECO:0007669"/>
    <property type="project" value="InterPro"/>
</dbReference>
<keyword evidence="3" id="KW-0597">Phosphoprotein</keyword>
<dbReference type="GO" id="GO:0016020">
    <property type="term" value="C:membrane"/>
    <property type="evidence" value="ECO:0007669"/>
    <property type="project" value="InterPro"/>
</dbReference>
<dbReference type="InterPro" id="IPR036890">
    <property type="entry name" value="HATPase_C_sf"/>
</dbReference>
<dbReference type="PANTHER" id="PTHR24421">
    <property type="entry name" value="NITRATE/NITRITE SENSOR PROTEIN NARX-RELATED"/>
    <property type="match status" value="1"/>
</dbReference>
<evidence type="ECO:0000256" key="5">
    <source>
        <dbReference type="ARBA" id="ARBA00022741"/>
    </source>
</evidence>
<evidence type="ECO:0000256" key="7">
    <source>
        <dbReference type="ARBA" id="ARBA00022840"/>
    </source>
</evidence>
<dbReference type="EMBL" id="FZNS01000004">
    <property type="protein sequence ID" value="SNR64711.1"/>
    <property type="molecule type" value="Genomic_DNA"/>
</dbReference>
<dbReference type="Pfam" id="PF02518">
    <property type="entry name" value="HATPase_c"/>
    <property type="match status" value="1"/>
</dbReference>
<dbReference type="Pfam" id="PF07730">
    <property type="entry name" value="HisKA_3"/>
    <property type="match status" value="1"/>
</dbReference>
<dbReference type="Gene3D" id="3.30.565.10">
    <property type="entry name" value="Histidine kinase-like ATPase, C-terminal domain"/>
    <property type="match status" value="1"/>
</dbReference>
<keyword evidence="6 10" id="KW-0418">Kinase</keyword>
<dbReference type="InterPro" id="IPR050482">
    <property type="entry name" value="Sensor_HK_TwoCompSys"/>
</dbReference>
<keyword evidence="7" id="KW-0067">ATP-binding</keyword>
<proteinExistence type="predicted"/>
<sequence>MLLLAVAIVVFIVVYQKKAHAMQVNLQQQELEHQQAMLGLVVASQETERERIAQDLHDEIGGALAAAQLIINQLRSNAASPQAQEMAQQASQIVGETVQNMRHIVRDISPAMLVRFGFRRAVTMLATRLEATGMLVHLQVDASVETWEVSAQLALYRIVQEFFANTLKHAQAHHLTLDITTVAGVLKLRMSDDGRGFALQPEGQGKSTGMGLAGIRARARVLNADLNLTSAPGQGTQAVLIMVTAADAVPVGALG</sequence>
<reference evidence="11" key="1">
    <citation type="submission" date="2017-06" db="EMBL/GenBank/DDBJ databases">
        <authorList>
            <person name="Varghese N."/>
            <person name="Submissions S."/>
        </authorList>
    </citation>
    <scope>NUCLEOTIDE SEQUENCE [LARGE SCALE GENOMIC DNA]</scope>
    <source>
        <strain evidence="11">DSM 28041</strain>
    </source>
</reference>
<dbReference type="CDD" id="cd16917">
    <property type="entry name" value="HATPase_UhpB-NarQ-NarX-like"/>
    <property type="match status" value="1"/>
</dbReference>
<accession>A0A238Y1Q5</accession>
<keyword evidence="4" id="KW-0808">Transferase</keyword>
<comment type="catalytic activity">
    <reaction evidence="1">
        <text>ATP + protein L-histidine = ADP + protein N-phospho-L-histidine.</text>
        <dbReference type="EC" id="2.7.13.3"/>
    </reaction>
</comment>
<dbReference type="SMART" id="SM00387">
    <property type="entry name" value="HATPase_c"/>
    <property type="match status" value="1"/>
</dbReference>
<evidence type="ECO:0000259" key="9">
    <source>
        <dbReference type="PROSITE" id="PS50109"/>
    </source>
</evidence>
<dbReference type="GO" id="GO:0000155">
    <property type="term" value="F:phosphorelay sensor kinase activity"/>
    <property type="evidence" value="ECO:0007669"/>
    <property type="project" value="InterPro"/>
</dbReference>
<gene>
    <name evidence="10" type="ORF">SAMN06269173_104548</name>
</gene>
<dbReference type="AlphaFoldDB" id="A0A238Y1Q5"/>
<dbReference type="InterPro" id="IPR003594">
    <property type="entry name" value="HATPase_dom"/>
</dbReference>
<name>A0A238Y1Q5_9BACT</name>
<dbReference type="SUPFAM" id="SSF55874">
    <property type="entry name" value="ATPase domain of HSP90 chaperone/DNA topoisomerase II/histidine kinase"/>
    <property type="match status" value="1"/>
</dbReference>
<dbReference type="InterPro" id="IPR011712">
    <property type="entry name" value="Sig_transdc_His_kin_sub3_dim/P"/>
</dbReference>
<evidence type="ECO:0000313" key="10">
    <source>
        <dbReference type="EMBL" id="SNR64711.1"/>
    </source>
</evidence>
<dbReference type="PROSITE" id="PS50109">
    <property type="entry name" value="HIS_KIN"/>
    <property type="match status" value="1"/>
</dbReference>
<dbReference type="InterPro" id="IPR005467">
    <property type="entry name" value="His_kinase_dom"/>
</dbReference>
<keyword evidence="11" id="KW-1185">Reference proteome</keyword>
<dbReference type="EC" id="2.7.13.3" evidence="2"/>
<evidence type="ECO:0000313" key="11">
    <source>
        <dbReference type="Proteomes" id="UP000198310"/>
    </source>
</evidence>
<evidence type="ECO:0000256" key="2">
    <source>
        <dbReference type="ARBA" id="ARBA00012438"/>
    </source>
</evidence>
<evidence type="ECO:0000256" key="8">
    <source>
        <dbReference type="ARBA" id="ARBA00023012"/>
    </source>
</evidence>
<dbReference type="PANTHER" id="PTHR24421:SF10">
    <property type="entry name" value="NITRATE_NITRITE SENSOR PROTEIN NARQ"/>
    <property type="match status" value="1"/>
</dbReference>
<keyword evidence="5" id="KW-0547">Nucleotide-binding</keyword>
<dbReference type="Proteomes" id="UP000198310">
    <property type="component" value="Unassembled WGS sequence"/>
</dbReference>
<keyword evidence="8" id="KW-0902">Two-component regulatory system</keyword>
<evidence type="ECO:0000256" key="4">
    <source>
        <dbReference type="ARBA" id="ARBA00022679"/>
    </source>
</evidence>
<dbReference type="GO" id="GO:0005524">
    <property type="term" value="F:ATP binding"/>
    <property type="evidence" value="ECO:0007669"/>
    <property type="project" value="UniProtKB-KW"/>
</dbReference>
<evidence type="ECO:0000256" key="6">
    <source>
        <dbReference type="ARBA" id="ARBA00022777"/>
    </source>
</evidence>